<reference evidence="8" key="1">
    <citation type="submission" date="2021-02" db="EMBL/GenBank/DDBJ databases">
        <title>First Annotated Genome of the Yellow-green Alga Tribonema minus.</title>
        <authorList>
            <person name="Mahan K.M."/>
        </authorList>
    </citation>
    <scope>NUCLEOTIDE SEQUENCE</scope>
    <source>
        <strain evidence="8">UTEX B ZZ1240</strain>
    </source>
</reference>
<dbReference type="PANTHER" id="PTHR44068">
    <property type="entry name" value="ZGC:194242"/>
    <property type="match status" value="1"/>
</dbReference>
<proteinExistence type="inferred from homology"/>
<dbReference type="CDD" id="cd02440">
    <property type="entry name" value="AdoMet_MTases"/>
    <property type="match status" value="1"/>
</dbReference>
<dbReference type="SUPFAM" id="SSF53335">
    <property type="entry name" value="S-adenosyl-L-methionine-dependent methyltransferases"/>
    <property type="match status" value="1"/>
</dbReference>
<dbReference type="PANTHER" id="PTHR44068:SF1">
    <property type="entry name" value="HYPOTHETICAL LOC100005854"/>
    <property type="match status" value="1"/>
</dbReference>
<keyword evidence="3 5" id="KW-0949">S-adenosyl-L-methionine</keyword>
<dbReference type="PROSITE" id="PS51685">
    <property type="entry name" value="SAM_MT_ERG6_SMT"/>
    <property type="match status" value="1"/>
</dbReference>
<dbReference type="Gene3D" id="3.40.50.150">
    <property type="entry name" value="Vaccinia Virus protein VP39"/>
    <property type="match status" value="1"/>
</dbReference>
<evidence type="ECO:0000256" key="4">
    <source>
        <dbReference type="ARBA" id="ARBA00038188"/>
    </source>
</evidence>
<comment type="similarity">
    <text evidence="4 5 6">Belongs to the class I-like SAM-binding methyltransferase superfamily. Erg6/SMT family.</text>
</comment>
<evidence type="ECO:0000313" key="9">
    <source>
        <dbReference type="Proteomes" id="UP000664859"/>
    </source>
</evidence>
<dbReference type="GO" id="GO:0003838">
    <property type="term" value="F:sterol 24-C-methyltransferase activity"/>
    <property type="evidence" value="ECO:0007669"/>
    <property type="project" value="TreeGrafter"/>
</dbReference>
<dbReference type="InterPro" id="IPR013216">
    <property type="entry name" value="Methyltransf_11"/>
</dbReference>
<dbReference type="GO" id="GO:0016126">
    <property type="term" value="P:sterol biosynthetic process"/>
    <property type="evidence" value="ECO:0007669"/>
    <property type="project" value="TreeGrafter"/>
</dbReference>
<evidence type="ECO:0000256" key="2">
    <source>
        <dbReference type="ARBA" id="ARBA00022679"/>
    </source>
</evidence>
<evidence type="ECO:0000313" key="8">
    <source>
        <dbReference type="EMBL" id="KAG5186925.1"/>
    </source>
</evidence>
<protein>
    <recommendedName>
        <fullName evidence="6">Methyltransferase</fullName>
        <ecNumber evidence="6">2.1.1.-</ecNumber>
    </recommendedName>
</protein>
<dbReference type="InterPro" id="IPR013705">
    <property type="entry name" value="Sterol_MeTrfase_C"/>
</dbReference>
<dbReference type="OrthoDB" id="540004at2759"/>
<keyword evidence="2 5" id="KW-0808">Transferase</keyword>
<evidence type="ECO:0000256" key="6">
    <source>
        <dbReference type="RuleBase" id="RU362025"/>
    </source>
</evidence>
<gene>
    <name evidence="8" type="ORF">JKP88DRAFT_198151</name>
</gene>
<dbReference type="Pfam" id="PF08241">
    <property type="entry name" value="Methyltransf_11"/>
    <property type="match status" value="1"/>
</dbReference>
<feature type="domain" description="SAM-dependent methyltransferase Erg6/SMT-type" evidence="7">
    <location>
        <begin position="130"/>
        <end position="421"/>
    </location>
</feature>
<evidence type="ECO:0000256" key="3">
    <source>
        <dbReference type="ARBA" id="ARBA00022691"/>
    </source>
</evidence>
<dbReference type="Proteomes" id="UP000664859">
    <property type="component" value="Unassembled WGS sequence"/>
</dbReference>
<keyword evidence="1 5" id="KW-0489">Methyltransferase</keyword>
<evidence type="ECO:0000256" key="5">
    <source>
        <dbReference type="PROSITE-ProRule" id="PRU01022"/>
    </source>
</evidence>
<sequence>MISVSAPVAAVWLASCAYLASEISAGNLDVAGGLLKTLMSAQQQPTAHAIALVMASTLSVYMAIKIIGGLVYETDPLARTWDFFMSFFGQEATRDIKVDAWIDDYNVLHDDSKTNVTERESSYKTMVNAYYELATMFYEWGWGASFHFAYRRPYESFGESIRRHEYYLAGKLGLKTGEKVLDVGCGIGGPYRNIAQFTGADITGITINEYQVYRGNELNRQAGLSQQVRSVQGDFMHLPFDDNSFDGVYAIEATCHAPNREGVYSEIFRVLKPGRAFACYEWCLTDRYDPSSAEHRKIKKQIEEGDALPDMVQPEVVVEALKAVGFEVLETRDVALDANRGGISWYTPLTPSYNIFTQRFQFTPIGHALTVFALRVLEFMRLAPAGTNKVQGMLQQGGMGCANGGITGTFTPMYLAVVRKPAQ</sequence>
<accession>A0A836CHN0</accession>
<keyword evidence="9" id="KW-1185">Reference proteome</keyword>
<dbReference type="InterPro" id="IPR050447">
    <property type="entry name" value="Erg6_SMT_methyltransf"/>
</dbReference>
<dbReference type="InterPro" id="IPR029063">
    <property type="entry name" value="SAM-dependent_MTases_sf"/>
</dbReference>
<evidence type="ECO:0000256" key="1">
    <source>
        <dbReference type="ARBA" id="ARBA00022603"/>
    </source>
</evidence>
<evidence type="ECO:0000259" key="7">
    <source>
        <dbReference type="PROSITE" id="PS51685"/>
    </source>
</evidence>
<dbReference type="Pfam" id="PF08498">
    <property type="entry name" value="Sterol_MT_C"/>
    <property type="match status" value="1"/>
</dbReference>
<dbReference type="EMBL" id="JAFCMP010000101">
    <property type="protein sequence ID" value="KAG5186925.1"/>
    <property type="molecule type" value="Genomic_DNA"/>
</dbReference>
<comment type="caution">
    <text evidence="8">The sequence shown here is derived from an EMBL/GenBank/DDBJ whole genome shotgun (WGS) entry which is preliminary data.</text>
</comment>
<organism evidence="8 9">
    <name type="scientific">Tribonema minus</name>
    <dbReference type="NCBI Taxonomy" id="303371"/>
    <lineage>
        <taxon>Eukaryota</taxon>
        <taxon>Sar</taxon>
        <taxon>Stramenopiles</taxon>
        <taxon>Ochrophyta</taxon>
        <taxon>PX clade</taxon>
        <taxon>Xanthophyceae</taxon>
        <taxon>Tribonematales</taxon>
        <taxon>Tribonemataceae</taxon>
        <taxon>Tribonema</taxon>
    </lineage>
</organism>
<dbReference type="AlphaFoldDB" id="A0A836CHN0"/>
<name>A0A836CHN0_9STRA</name>
<dbReference type="EC" id="2.1.1.-" evidence="6"/>
<dbReference type="InterPro" id="IPR030384">
    <property type="entry name" value="MeTrfase_SMT"/>
</dbReference>
<dbReference type="GO" id="GO:0032259">
    <property type="term" value="P:methylation"/>
    <property type="evidence" value="ECO:0007669"/>
    <property type="project" value="UniProtKB-KW"/>
</dbReference>
<dbReference type="GO" id="GO:0005783">
    <property type="term" value="C:endoplasmic reticulum"/>
    <property type="evidence" value="ECO:0007669"/>
    <property type="project" value="TreeGrafter"/>
</dbReference>